<dbReference type="PANTHER" id="PTHR11242:SF0">
    <property type="entry name" value="TPR_REGION DOMAIN-CONTAINING PROTEIN"/>
    <property type="match status" value="1"/>
</dbReference>
<keyword evidence="2" id="KW-0802">TPR repeat</keyword>
<feature type="compositionally biased region" description="Basic and acidic residues" evidence="3">
    <location>
        <begin position="14"/>
        <end position="30"/>
    </location>
</feature>
<dbReference type="EMBL" id="CAMXCT030004346">
    <property type="protein sequence ID" value="CAL4795984.1"/>
    <property type="molecule type" value="Genomic_DNA"/>
</dbReference>
<reference evidence="5" key="1">
    <citation type="submission" date="2022-10" db="EMBL/GenBank/DDBJ databases">
        <authorList>
            <person name="Chen Y."/>
            <person name="Dougan E. K."/>
            <person name="Chan C."/>
            <person name="Rhodes N."/>
            <person name="Thang M."/>
        </authorList>
    </citation>
    <scope>NUCLEOTIDE SEQUENCE</scope>
</reference>
<evidence type="ECO:0000256" key="2">
    <source>
        <dbReference type="ARBA" id="ARBA00022803"/>
    </source>
</evidence>
<dbReference type="InterPro" id="IPR039663">
    <property type="entry name" value="AIP/AIPL1/TTC9"/>
</dbReference>
<dbReference type="OrthoDB" id="433738at2759"/>
<feature type="compositionally biased region" description="Basic and acidic residues" evidence="3">
    <location>
        <begin position="37"/>
        <end position="58"/>
    </location>
</feature>
<evidence type="ECO:0000313" key="5">
    <source>
        <dbReference type="EMBL" id="CAI4008672.1"/>
    </source>
</evidence>
<dbReference type="Gene3D" id="1.25.40.10">
    <property type="entry name" value="Tetratricopeptide repeat domain"/>
    <property type="match status" value="1"/>
</dbReference>
<dbReference type="PANTHER" id="PTHR11242">
    <property type="entry name" value="ARYL HYDROCARBON RECEPTOR INTERACTING PROTEIN RELATED"/>
    <property type="match status" value="1"/>
</dbReference>
<keyword evidence="1" id="KW-0677">Repeat</keyword>
<dbReference type="Pfam" id="PF01755">
    <property type="entry name" value="Glyco_transf_25"/>
    <property type="match status" value="1"/>
</dbReference>
<sequence length="505" mass="56088">MAGEWDSLIAEEVENSHAQREGRKGDKDPEASPAQEAPKKAERKAGAPDLRELREKAAKPLSNPFSGLKPCPAGGYEFRTGHSTKFPKIELQAGETDLQAAFRVASERRDVGRAAFGDGTKFVAAQEAVDAWGQGLLALQRLRNLSARAVTQDDENALLLLEGSQPAETVNSLEVVLRLNLAQALIKLRQYENAVCQCQGALELDPLNLKALWRKAKAVWALRCPGEAREALDEFLKVDPGNPAARALLLEIETEELKRKAKRVGPGFAEAGRTAGRQCPKPPHAEEVEPLVEESAEPVEKVTLWFCCRRHTSAVAVSGLPICHCYHNKAVRKTQKARRHRTRASTPSSPEAVGGSGASPSRTRGIKRALELRDTYAGALKPSVVTTVAKPCEVEKLQAVLINLDRRPDRLAECAQRIETNCDWLQYQRMRASDGKQDLIRSDEVTHWWHTGRNVVYQKIRSRRKGWDDLHTYKVRELSMSAGERGCAMSHIRAWRRCLENSAET</sequence>
<keyword evidence="7" id="KW-0808">Transferase</keyword>
<feature type="region of interest" description="Disordered" evidence="3">
    <location>
        <begin position="1"/>
        <end position="70"/>
    </location>
</feature>
<proteinExistence type="predicted"/>
<feature type="domain" description="Glycosyl transferase family 25" evidence="4">
    <location>
        <begin position="400"/>
        <end position="503"/>
    </location>
</feature>
<dbReference type="EMBL" id="CAMXCT020004346">
    <property type="protein sequence ID" value="CAL1162047.1"/>
    <property type="molecule type" value="Genomic_DNA"/>
</dbReference>
<evidence type="ECO:0000313" key="7">
    <source>
        <dbReference type="EMBL" id="CAL4795984.1"/>
    </source>
</evidence>
<evidence type="ECO:0000259" key="4">
    <source>
        <dbReference type="Pfam" id="PF01755"/>
    </source>
</evidence>
<feature type="region of interest" description="Disordered" evidence="3">
    <location>
        <begin position="334"/>
        <end position="364"/>
    </location>
</feature>
<feature type="non-terminal residue" evidence="5">
    <location>
        <position position="1"/>
    </location>
</feature>
<dbReference type="EMBL" id="CAMXCT010004346">
    <property type="protein sequence ID" value="CAI4008672.1"/>
    <property type="molecule type" value="Genomic_DNA"/>
</dbReference>
<name>A0A9P1DFU1_9DINO</name>
<feature type="compositionally biased region" description="Basic residues" evidence="3">
    <location>
        <begin position="334"/>
        <end position="343"/>
    </location>
</feature>
<keyword evidence="7" id="KW-0328">Glycosyltransferase</keyword>
<dbReference type="Proteomes" id="UP001152797">
    <property type="component" value="Unassembled WGS sequence"/>
</dbReference>
<gene>
    <name evidence="5" type="ORF">C1SCF055_LOCUS34091</name>
</gene>
<reference evidence="6" key="2">
    <citation type="submission" date="2024-04" db="EMBL/GenBank/DDBJ databases">
        <authorList>
            <person name="Chen Y."/>
            <person name="Shah S."/>
            <person name="Dougan E. K."/>
            <person name="Thang M."/>
            <person name="Chan C."/>
        </authorList>
    </citation>
    <scope>NUCLEOTIDE SEQUENCE [LARGE SCALE GENOMIC DNA]</scope>
</reference>
<dbReference type="InterPro" id="IPR002654">
    <property type="entry name" value="Glyco_trans_25"/>
</dbReference>
<dbReference type="SUPFAM" id="SSF48452">
    <property type="entry name" value="TPR-like"/>
    <property type="match status" value="1"/>
</dbReference>
<evidence type="ECO:0000313" key="6">
    <source>
        <dbReference type="EMBL" id="CAL1162047.1"/>
    </source>
</evidence>
<protein>
    <submittedName>
        <fullName evidence="7">Procollagen galactosyltransferase 1</fullName>
    </submittedName>
</protein>
<evidence type="ECO:0000256" key="1">
    <source>
        <dbReference type="ARBA" id="ARBA00022737"/>
    </source>
</evidence>
<evidence type="ECO:0000256" key="3">
    <source>
        <dbReference type="SAM" id="MobiDB-lite"/>
    </source>
</evidence>
<dbReference type="GO" id="GO:0016757">
    <property type="term" value="F:glycosyltransferase activity"/>
    <property type="evidence" value="ECO:0007669"/>
    <property type="project" value="UniProtKB-KW"/>
</dbReference>
<feature type="region of interest" description="Disordered" evidence="3">
    <location>
        <begin position="271"/>
        <end position="292"/>
    </location>
</feature>
<dbReference type="AlphaFoldDB" id="A0A9P1DFU1"/>
<comment type="caution">
    <text evidence="5">The sequence shown here is derived from an EMBL/GenBank/DDBJ whole genome shotgun (WGS) entry which is preliminary data.</text>
</comment>
<organism evidence="5">
    <name type="scientific">Cladocopium goreaui</name>
    <dbReference type="NCBI Taxonomy" id="2562237"/>
    <lineage>
        <taxon>Eukaryota</taxon>
        <taxon>Sar</taxon>
        <taxon>Alveolata</taxon>
        <taxon>Dinophyceae</taxon>
        <taxon>Suessiales</taxon>
        <taxon>Symbiodiniaceae</taxon>
        <taxon>Cladocopium</taxon>
    </lineage>
</organism>
<keyword evidence="8" id="KW-1185">Reference proteome</keyword>
<dbReference type="InterPro" id="IPR011990">
    <property type="entry name" value="TPR-like_helical_dom_sf"/>
</dbReference>
<evidence type="ECO:0000313" key="8">
    <source>
        <dbReference type="Proteomes" id="UP001152797"/>
    </source>
</evidence>
<accession>A0A9P1DFU1</accession>